<protein>
    <recommendedName>
        <fullName evidence="3">Zinc-finger domain-containing protein</fullName>
    </recommendedName>
</protein>
<evidence type="ECO:0000313" key="2">
    <source>
        <dbReference type="Proteomes" id="UP000019494"/>
    </source>
</evidence>
<gene>
    <name evidence="1" type="ORF">N864_16670</name>
</gene>
<dbReference type="EMBL" id="AWQS01000372">
    <property type="protein sequence ID" value="EWT03977.1"/>
    <property type="molecule type" value="Genomic_DNA"/>
</dbReference>
<accession>W9GFJ1</accession>
<dbReference type="AlphaFoldDB" id="W9GFJ1"/>
<comment type="caution">
    <text evidence="1">The sequence shown here is derived from an EMBL/GenBank/DDBJ whole genome shotgun (WGS) entry which is preliminary data.</text>
</comment>
<evidence type="ECO:0000313" key="1">
    <source>
        <dbReference type="EMBL" id="EWT03977.1"/>
    </source>
</evidence>
<dbReference type="RefSeq" id="WP_034722067.1">
    <property type="nucleotide sequence ID" value="NZ_AWQS01000372.1"/>
</dbReference>
<keyword evidence="2" id="KW-1185">Reference proteome</keyword>
<reference evidence="2" key="1">
    <citation type="submission" date="2013-08" db="EMBL/GenBank/DDBJ databases">
        <title>Intrasporangium oryzae NRRL B-24470.</title>
        <authorList>
            <person name="Liu H."/>
            <person name="Wang G."/>
        </authorList>
    </citation>
    <scope>NUCLEOTIDE SEQUENCE [LARGE SCALE GENOMIC DNA]</scope>
    <source>
        <strain evidence="2">Q5-1</strain>
    </source>
</reference>
<name>W9GFJ1_9MICO</name>
<organism evidence="1 2">
    <name type="scientific">Intrasporangium chromatireducens Q5-1</name>
    <dbReference type="NCBI Taxonomy" id="584657"/>
    <lineage>
        <taxon>Bacteria</taxon>
        <taxon>Bacillati</taxon>
        <taxon>Actinomycetota</taxon>
        <taxon>Actinomycetes</taxon>
        <taxon>Micrococcales</taxon>
        <taxon>Intrasporangiaceae</taxon>
        <taxon>Intrasporangium</taxon>
    </lineage>
</organism>
<proteinExistence type="predicted"/>
<dbReference type="Proteomes" id="UP000019494">
    <property type="component" value="Unassembled WGS sequence"/>
</dbReference>
<sequence>MTSHQGRLSRDVVESLTLDTEPWLSCEECFDLMDSYAEAVVAGTEPRRRHDMEVHLRACPACFQEVESLVALLQQDSAD</sequence>
<evidence type="ECO:0008006" key="3">
    <source>
        <dbReference type="Google" id="ProtNLM"/>
    </source>
</evidence>